<evidence type="ECO:0000256" key="2">
    <source>
        <dbReference type="SAM" id="Phobius"/>
    </source>
</evidence>
<name>A0AAE0HXL1_9PEZI</name>
<sequence length="178" mass="20797">MARKRKRSLSPYSKQSKAPAEYLNCFQLNWKTDKGQKGSKPPTKRAKRVCLRCRDQRRKEGPKGQAIEMLKRVFRVTINKGLSQFERSRCLCAWARHWLRRLGGGMYAPLAFGVSMMATISWLELDTALKIREDDDEYEDDEYEDDEYEDDEYEDDEEDEQDGNGEEFEDETGDNDSG</sequence>
<feature type="compositionally biased region" description="Acidic residues" evidence="1">
    <location>
        <begin position="134"/>
        <end position="178"/>
    </location>
</feature>
<reference evidence="3" key="1">
    <citation type="journal article" date="2023" name="Mol. Phylogenet. Evol.">
        <title>Genome-scale phylogeny and comparative genomics of the fungal order Sordariales.</title>
        <authorList>
            <person name="Hensen N."/>
            <person name="Bonometti L."/>
            <person name="Westerberg I."/>
            <person name="Brannstrom I.O."/>
            <person name="Guillou S."/>
            <person name="Cros-Aarteil S."/>
            <person name="Calhoun S."/>
            <person name="Haridas S."/>
            <person name="Kuo A."/>
            <person name="Mondo S."/>
            <person name="Pangilinan J."/>
            <person name="Riley R."/>
            <person name="LaButti K."/>
            <person name="Andreopoulos B."/>
            <person name="Lipzen A."/>
            <person name="Chen C."/>
            <person name="Yan M."/>
            <person name="Daum C."/>
            <person name="Ng V."/>
            <person name="Clum A."/>
            <person name="Steindorff A."/>
            <person name="Ohm R.A."/>
            <person name="Martin F."/>
            <person name="Silar P."/>
            <person name="Natvig D.O."/>
            <person name="Lalanne C."/>
            <person name="Gautier V."/>
            <person name="Ament-Velasquez S.L."/>
            <person name="Kruys A."/>
            <person name="Hutchinson M.I."/>
            <person name="Powell A.J."/>
            <person name="Barry K."/>
            <person name="Miller A.N."/>
            <person name="Grigoriev I.V."/>
            <person name="Debuchy R."/>
            <person name="Gladieux P."/>
            <person name="Hiltunen Thoren M."/>
            <person name="Johannesson H."/>
        </authorList>
    </citation>
    <scope>NUCLEOTIDE SEQUENCE</scope>
    <source>
        <strain evidence="3">CBS 118394</strain>
    </source>
</reference>
<comment type="caution">
    <text evidence="3">The sequence shown here is derived from an EMBL/GenBank/DDBJ whole genome shotgun (WGS) entry which is preliminary data.</text>
</comment>
<dbReference type="SUPFAM" id="SSF48371">
    <property type="entry name" value="ARM repeat"/>
    <property type="match status" value="1"/>
</dbReference>
<keyword evidence="2" id="KW-0472">Membrane</keyword>
<keyword evidence="2" id="KW-0812">Transmembrane</keyword>
<dbReference type="Proteomes" id="UP001283341">
    <property type="component" value="Unassembled WGS sequence"/>
</dbReference>
<evidence type="ECO:0000313" key="4">
    <source>
        <dbReference type="Proteomes" id="UP001283341"/>
    </source>
</evidence>
<dbReference type="EMBL" id="JAUEDM010000006">
    <property type="protein sequence ID" value="KAK3314474.1"/>
    <property type="molecule type" value="Genomic_DNA"/>
</dbReference>
<dbReference type="InterPro" id="IPR016024">
    <property type="entry name" value="ARM-type_fold"/>
</dbReference>
<feature type="region of interest" description="Disordered" evidence="1">
    <location>
        <begin position="133"/>
        <end position="178"/>
    </location>
</feature>
<keyword evidence="4" id="KW-1185">Reference proteome</keyword>
<proteinExistence type="predicted"/>
<dbReference type="AlphaFoldDB" id="A0AAE0HXL1"/>
<evidence type="ECO:0000313" key="3">
    <source>
        <dbReference type="EMBL" id="KAK3314474.1"/>
    </source>
</evidence>
<feature type="transmembrane region" description="Helical" evidence="2">
    <location>
        <begin position="106"/>
        <end position="123"/>
    </location>
</feature>
<accession>A0AAE0HXL1</accession>
<organism evidence="3 4">
    <name type="scientific">Apodospora peruviana</name>
    <dbReference type="NCBI Taxonomy" id="516989"/>
    <lineage>
        <taxon>Eukaryota</taxon>
        <taxon>Fungi</taxon>
        <taxon>Dikarya</taxon>
        <taxon>Ascomycota</taxon>
        <taxon>Pezizomycotina</taxon>
        <taxon>Sordariomycetes</taxon>
        <taxon>Sordariomycetidae</taxon>
        <taxon>Sordariales</taxon>
        <taxon>Lasiosphaeriaceae</taxon>
        <taxon>Apodospora</taxon>
    </lineage>
</organism>
<keyword evidence="2" id="KW-1133">Transmembrane helix</keyword>
<reference evidence="3" key="2">
    <citation type="submission" date="2023-06" db="EMBL/GenBank/DDBJ databases">
        <authorList>
            <consortium name="Lawrence Berkeley National Laboratory"/>
            <person name="Haridas S."/>
            <person name="Hensen N."/>
            <person name="Bonometti L."/>
            <person name="Westerberg I."/>
            <person name="Brannstrom I.O."/>
            <person name="Guillou S."/>
            <person name="Cros-Aarteil S."/>
            <person name="Calhoun S."/>
            <person name="Kuo A."/>
            <person name="Mondo S."/>
            <person name="Pangilinan J."/>
            <person name="Riley R."/>
            <person name="Labutti K."/>
            <person name="Andreopoulos B."/>
            <person name="Lipzen A."/>
            <person name="Chen C."/>
            <person name="Yanf M."/>
            <person name="Daum C."/>
            <person name="Ng V."/>
            <person name="Clum A."/>
            <person name="Steindorff A."/>
            <person name="Ohm R."/>
            <person name="Martin F."/>
            <person name="Silar P."/>
            <person name="Natvig D."/>
            <person name="Lalanne C."/>
            <person name="Gautier V."/>
            <person name="Ament-Velasquez S.L."/>
            <person name="Kruys A."/>
            <person name="Hutchinson M.I."/>
            <person name="Powell A.J."/>
            <person name="Barry K."/>
            <person name="Miller A.N."/>
            <person name="Grigoriev I.V."/>
            <person name="Debuchy R."/>
            <person name="Gladieux P."/>
            <person name="Thoren M.H."/>
            <person name="Johannesson H."/>
        </authorList>
    </citation>
    <scope>NUCLEOTIDE SEQUENCE</scope>
    <source>
        <strain evidence="3">CBS 118394</strain>
    </source>
</reference>
<protein>
    <submittedName>
        <fullName evidence="3">Uncharacterized protein</fullName>
    </submittedName>
</protein>
<evidence type="ECO:0000256" key="1">
    <source>
        <dbReference type="SAM" id="MobiDB-lite"/>
    </source>
</evidence>
<gene>
    <name evidence="3" type="ORF">B0H66DRAFT_605420</name>
</gene>